<feature type="compositionally biased region" description="Basic and acidic residues" evidence="1">
    <location>
        <begin position="812"/>
        <end position="822"/>
    </location>
</feature>
<feature type="compositionally biased region" description="Polar residues" evidence="1">
    <location>
        <begin position="253"/>
        <end position="264"/>
    </location>
</feature>
<feature type="region of interest" description="Disordered" evidence="1">
    <location>
        <begin position="807"/>
        <end position="837"/>
    </location>
</feature>
<evidence type="ECO:0000313" key="2">
    <source>
        <dbReference type="EMBL" id="EFC50652.1"/>
    </source>
</evidence>
<dbReference type="KEGG" id="ngr:NAEGRDRAFT_61162"/>
<organism evidence="3">
    <name type="scientific">Naegleria gruberi</name>
    <name type="common">Amoeba</name>
    <dbReference type="NCBI Taxonomy" id="5762"/>
    <lineage>
        <taxon>Eukaryota</taxon>
        <taxon>Discoba</taxon>
        <taxon>Heterolobosea</taxon>
        <taxon>Tetramitia</taxon>
        <taxon>Eutetramitia</taxon>
        <taxon>Vahlkampfiidae</taxon>
        <taxon>Naegleria</taxon>
    </lineage>
</organism>
<name>D2UXK9_NAEGR</name>
<feature type="region of interest" description="Disordered" evidence="1">
    <location>
        <begin position="713"/>
        <end position="738"/>
    </location>
</feature>
<feature type="compositionally biased region" description="Polar residues" evidence="1">
    <location>
        <begin position="713"/>
        <end position="726"/>
    </location>
</feature>
<protein>
    <submittedName>
        <fullName evidence="2">Predicted protein</fullName>
    </submittedName>
</protein>
<dbReference type="RefSeq" id="XP_002683396.1">
    <property type="nucleotide sequence ID" value="XM_002683350.1"/>
</dbReference>
<proteinExistence type="predicted"/>
<feature type="compositionally biased region" description="Low complexity" evidence="1">
    <location>
        <begin position="191"/>
        <end position="200"/>
    </location>
</feature>
<dbReference type="VEuPathDB" id="AmoebaDB:NAEGRDRAFT_61162"/>
<feature type="region of interest" description="Disordered" evidence="1">
    <location>
        <begin position="540"/>
        <end position="566"/>
    </location>
</feature>
<evidence type="ECO:0000313" key="3">
    <source>
        <dbReference type="Proteomes" id="UP000006671"/>
    </source>
</evidence>
<accession>D2UXK9</accession>
<gene>
    <name evidence="2" type="ORF">NAEGRDRAFT_61162</name>
</gene>
<feature type="compositionally biased region" description="Polar residues" evidence="1">
    <location>
        <begin position="632"/>
        <end position="669"/>
    </location>
</feature>
<dbReference type="EMBL" id="GG738845">
    <property type="protein sequence ID" value="EFC50652.1"/>
    <property type="molecule type" value="Genomic_DNA"/>
</dbReference>
<evidence type="ECO:0000256" key="1">
    <source>
        <dbReference type="SAM" id="MobiDB-lite"/>
    </source>
</evidence>
<feature type="region of interest" description="Disordered" evidence="1">
    <location>
        <begin position="191"/>
        <end position="225"/>
    </location>
</feature>
<dbReference type="OrthoDB" id="10451650at2759"/>
<feature type="compositionally biased region" description="Low complexity" evidence="1">
    <location>
        <begin position="613"/>
        <end position="625"/>
    </location>
</feature>
<dbReference type="GeneID" id="8863768"/>
<dbReference type="Proteomes" id="UP000006671">
    <property type="component" value="Unassembled WGS sequence"/>
</dbReference>
<feature type="compositionally biased region" description="Polar residues" evidence="1">
    <location>
        <begin position="208"/>
        <end position="225"/>
    </location>
</feature>
<dbReference type="InParanoid" id="D2UXK9"/>
<feature type="compositionally biased region" description="Polar residues" evidence="1">
    <location>
        <begin position="547"/>
        <end position="566"/>
    </location>
</feature>
<dbReference type="AlphaFoldDB" id="D2UXK9"/>
<feature type="region of interest" description="Disordered" evidence="1">
    <location>
        <begin position="237"/>
        <end position="264"/>
    </location>
</feature>
<keyword evidence="3" id="KW-1185">Reference proteome</keyword>
<reference evidence="2 3" key="1">
    <citation type="journal article" date="2010" name="Cell">
        <title>The genome of Naegleria gruberi illuminates early eukaryotic versatility.</title>
        <authorList>
            <person name="Fritz-Laylin L.K."/>
            <person name="Prochnik S.E."/>
            <person name="Ginger M.L."/>
            <person name="Dacks J.B."/>
            <person name="Carpenter M.L."/>
            <person name="Field M.C."/>
            <person name="Kuo A."/>
            <person name="Paredez A."/>
            <person name="Chapman J."/>
            <person name="Pham J."/>
            <person name="Shu S."/>
            <person name="Neupane R."/>
            <person name="Cipriano M."/>
            <person name="Mancuso J."/>
            <person name="Tu H."/>
            <person name="Salamov A."/>
            <person name="Lindquist E."/>
            <person name="Shapiro H."/>
            <person name="Lucas S."/>
            <person name="Grigoriev I.V."/>
            <person name="Cande W.Z."/>
            <person name="Fulton C."/>
            <person name="Rokhsar D.S."/>
            <person name="Dawson S.C."/>
        </authorList>
    </citation>
    <scope>NUCLEOTIDE SEQUENCE [LARGE SCALE GENOMIC DNA]</scope>
    <source>
        <strain evidence="2 3">NEG-M</strain>
    </source>
</reference>
<feature type="region of interest" description="Disordered" evidence="1">
    <location>
        <begin position="611"/>
        <end position="670"/>
    </location>
</feature>
<sequence>MSLNPSINAFREGGGFSDCPYPTGDFDSIVIGIPPQSPIPIINQPSTGCSSEFIIIDNIKLFHQPHHHNHNKLFVHRGVNQRYGNMEFDDIENSLFDDLSSGASSINPSPRVNQPSDSRLSYRVVIEPESPICLHQVETPIIGKESNSQPFSTVDQSQALPCSHLEEIQDKLIKDLLKDEFKIPIFENNSNTVNYDNVNNKTKRPTPSLRTLKQPNPATKNNQSNLQKAINQRIHFSRTLTSKRSGSAPLSRPITNTPEPKSNNVIKNLEKAMDTLYSTQRKPENPRPGSTQPFFNNNSLEKQVEQLIENQTRKKSTLKIFIDNSNNVEYVRDRKKVKYEGMKTYNSNKKNIDSFPEMPPKRVDSEKLISSQTSSLTTWDKLKLGTANLKKRIESMKSSLQRCGSQLRVEKILGSVSSNNLLVASTSSSSKLIPPTIEYRRSSTKRELTKQKGISPDLFNENSILCQMFNLLSEINNKDKVKIKWTLKKKYKVMIAQEKARKKEANLKGIYEHRKRLTRFQLQAVLNTVHPARIAPEIEAAQIPPKNKNSLTPSNSTLRSASPNLVDTTRTSSNLLEYHEKNKEDILKQLNIIEHLNSTLFSNDVSRKVKFGNQKSNNKNDSNSQHCERRQSIVSNSEISETLQQAKISRPQSAPSKKQSEPTLQTKKWNLQDVMIEKELSKQKKKIPKPKKSLYALATTFSETKLKLFNPYSPNVKENSENYSQHDQTRKNKSKGNSLVTEFQKMVLEENTSSSGLNRSAMSEIDEAPRDTYDFSTVNPFDAVKNLNLTKQPASMSEMLSISTNLPNNSAEESHHKEENASYKKKPKLKPPLDTGLRKVKKDQKVDIGLVCTTGNFTLS</sequence>